<protein>
    <recommendedName>
        <fullName evidence="7 20">UDP-N-acetylenolpyruvoylglucosamine reductase</fullName>
        <ecNumber evidence="6 20">1.3.1.98</ecNumber>
    </recommendedName>
    <alternativeName>
        <fullName evidence="18 20">UDP-N-acetylmuramate dehydrogenase</fullName>
    </alternativeName>
</protein>
<keyword evidence="12 20" id="KW-0521">NADP</keyword>
<dbReference type="InterPro" id="IPR011601">
    <property type="entry name" value="MurB_C"/>
</dbReference>
<dbReference type="KEGG" id="tsn:W908_02580"/>
<comment type="catalytic activity">
    <reaction evidence="19 20">
        <text>UDP-N-acetyl-alpha-D-muramate + NADP(+) = UDP-N-acetyl-3-O-(1-carboxyvinyl)-alpha-D-glucosamine + NADPH + H(+)</text>
        <dbReference type="Rhea" id="RHEA:12248"/>
        <dbReference type="ChEBI" id="CHEBI:15378"/>
        <dbReference type="ChEBI" id="CHEBI:57783"/>
        <dbReference type="ChEBI" id="CHEBI:58349"/>
        <dbReference type="ChEBI" id="CHEBI:68483"/>
        <dbReference type="ChEBI" id="CHEBI:70757"/>
        <dbReference type="EC" id="1.3.1.98"/>
    </reaction>
</comment>
<dbReference type="GO" id="GO:0071949">
    <property type="term" value="F:FAD binding"/>
    <property type="evidence" value="ECO:0007669"/>
    <property type="project" value="InterPro"/>
</dbReference>
<feature type="domain" description="FAD-binding PCMH-type" evidence="21">
    <location>
        <begin position="21"/>
        <end position="201"/>
    </location>
</feature>
<dbReference type="InterPro" id="IPR016166">
    <property type="entry name" value="FAD-bd_PCMH"/>
</dbReference>
<dbReference type="GO" id="GO:0005829">
    <property type="term" value="C:cytosol"/>
    <property type="evidence" value="ECO:0007669"/>
    <property type="project" value="TreeGrafter"/>
</dbReference>
<dbReference type="Gene3D" id="3.30.43.10">
    <property type="entry name" value="Uridine Diphospho-n-acetylenolpyruvylglucosamine Reductase, domain 2"/>
    <property type="match status" value="1"/>
</dbReference>
<feature type="active site" evidence="20">
    <location>
        <position position="161"/>
    </location>
</feature>
<dbReference type="NCBIfam" id="TIGR00179">
    <property type="entry name" value="murB"/>
    <property type="match status" value="1"/>
</dbReference>
<dbReference type="PANTHER" id="PTHR21071:SF4">
    <property type="entry name" value="UDP-N-ACETYLENOLPYRUVOYLGLUCOSAMINE REDUCTASE"/>
    <property type="match status" value="1"/>
</dbReference>
<comment type="similarity">
    <text evidence="5 20">Belongs to the MurB family.</text>
</comment>
<dbReference type="OrthoDB" id="9804753at2"/>
<keyword evidence="8 20" id="KW-0963">Cytoplasm</keyword>
<evidence type="ECO:0000256" key="1">
    <source>
        <dbReference type="ARBA" id="ARBA00001974"/>
    </source>
</evidence>
<evidence type="ECO:0000256" key="10">
    <source>
        <dbReference type="ARBA" id="ARBA00022630"/>
    </source>
</evidence>
<keyword evidence="11 20" id="KW-0274">FAD</keyword>
<dbReference type="UniPathway" id="UPA00219"/>
<comment type="cofactor">
    <cofactor evidence="1 20">
        <name>FAD</name>
        <dbReference type="ChEBI" id="CHEBI:57692"/>
    </cofactor>
</comment>
<sequence length="282" mass="30950">MLKDSMLKINEPMSKHCSLRSGGATSEFFQPTNIDELSEFLKNNKKPVLLVGLGSNLLVRDRGFKGVTIHTKNLKELSISKSLIESGAGTSLAKLSRFALAQLKYGAEFLSAIPGTVGGALAMNAGAFGSEVWEYVSSVKTMSLSGELQNRTPKDYEISYRSTLHRFKNEFFVSATFDFNLEKQNDNVGELLQKRNSTQPIGLPSCGSVFKNPKNHYAAQLIEDSGLKGFCVGGACVSEKHANYIINQDNASAMDIENLITHIQETIKLKHNIALETEIIII</sequence>
<keyword evidence="13 20" id="KW-0133">Cell shape</keyword>
<evidence type="ECO:0000256" key="8">
    <source>
        <dbReference type="ARBA" id="ARBA00022490"/>
    </source>
</evidence>
<evidence type="ECO:0000256" key="12">
    <source>
        <dbReference type="ARBA" id="ARBA00022857"/>
    </source>
</evidence>
<dbReference type="InterPro" id="IPR036318">
    <property type="entry name" value="FAD-bd_PCMH-like_sf"/>
</dbReference>
<keyword evidence="9 20" id="KW-0132">Cell division</keyword>
<dbReference type="SUPFAM" id="SSF56194">
    <property type="entry name" value="Uridine diphospho-N-Acetylenolpyruvylglucosamine reductase, MurB, C-terminal domain"/>
    <property type="match status" value="1"/>
</dbReference>
<keyword evidence="14 20" id="KW-0573">Peptidoglycan synthesis</keyword>
<dbReference type="Gene3D" id="3.90.78.10">
    <property type="entry name" value="UDP-N-acetylenolpyruvoylglucosamine reductase, C-terminal domain"/>
    <property type="match status" value="1"/>
</dbReference>
<evidence type="ECO:0000256" key="20">
    <source>
        <dbReference type="HAMAP-Rule" id="MF_00037"/>
    </source>
</evidence>
<dbReference type="Pfam" id="PF02873">
    <property type="entry name" value="MurB_C"/>
    <property type="match status" value="1"/>
</dbReference>
<dbReference type="PATRIC" id="fig|1125411.7.peg.506"/>
<dbReference type="GO" id="GO:0008762">
    <property type="term" value="F:UDP-N-acetylmuramate dehydrogenase activity"/>
    <property type="evidence" value="ECO:0007669"/>
    <property type="project" value="UniProtKB-UniRule"/>
</dbReference>
<evidence type="ECO:0000259" key="21">
    <source>
        <dbReference type="PROSITE" id="PS51387"/>
    </source>
</evidence>
<dbReference type="InterPro" id="IPR016169">
    <property type="entry name" value="FAD-bd_PCMH_sub2"/>
</dbReference>
<evidence type="ECO:0000256" key="5">
    <source>
        <dbReference type="ARBA" id="ARBA00010485"/>
    </source>
</evidence>
<dbReference type="InterPro" id="IPR036635">
    <property type="entry name" value="MurB_C_sf"/>
</dbReference>
<dbReference type="Pfam" id="PF01565">
    <property type="entry name" value="FAD_binding_4"/>
    <property type="match status" value="1"/>
</dbReference>
<evidence type="ECO:0000313" key="23">
    <source>
        <dbReference type="Proteomes" id="UP000068905"/>
    </source>
</evidence>
<keyword evidence="15 20" id="KW-0560">Oxidoreductase</keyword>
<evidence type="ECO:0000256" key="14">
    <source>
        <dbReference type="ARBA" id="ARBA00022984"/>
    </source>
</evidence>
<proteinExistence type="inferred from homology"/>
<comment type="subcellular location">
    <subcellularLocation>
        <location evidence="3 20">Cytoplasm</location>
    </subcellularLocation>
</comment>
<evidence type="ECO:0000256" key="9">
    <source>
        <dbReference type="ARBA" id="ARBA00022618"/>
    </source>
</evidence>
<dbReference type="GO" id="GO:0009252">
    <property type="term" value="P:peptidoglycan biosynthetic process"/>
    <property type="evidence" value="ECO:0007669"/>
    <property type="project" value="UniProtKB-UniRule"/>
</dbReference>
<dbReference type="Gene3D" id="3.30.465.10">
    <property type="match status" value="1"/>
</dbReference>
<evidence type="ECO:0000256" key="7">
    <source>
        <dbReference type="ARBA" id="ARBA00015188"/>
    </source>
</evidence>
<dbReference type="NCBIfam" id="NF010480">
    <property type="entry name" value="PRK13905.1"/>
    <property type="match status" value="1"/>
</dbReference>
<dbReference type="EMBL" id="CP006911">
    <property type="protein sequence ID" value="ALE01584.1"/>
    <property type="molecule type" value="Genomic_DNA"/>
</dbReference>
<evidence type="ECO:0000256" key="16">
    <source>
        <dbReference type="ARBA" id="ARBA00023306"/>
    </source>
</evidence>
<evidence type="ECO:0000256" key="4">
    <source>
        <dbReference type="ARBA" id="ARBA00004752"/>
    </source>
</evidence>
<evidence type="ECO:0000256" key="18">
    <source>
        <dbReference type="ARBA" id="ARBA00031026"/>
    </source>
</evidence>
<evidence type="ECO:0000256" key="3">
    <source>
        <dbReference type="ARBA" id="ARBA00004496"/>
    </source>
</evidence>
<organism evidence="22 23">
    <name type="scientific">Candidatus Pseudothioglobus singularis PS1</name>
    <dbReference type="NCBI Taxonomy" id="1125411"/>
    <lineage>
        <taxon>Bacteria</taxon>
        <taxon>Pseudomonadati</taxon>
        <taxon>Pseudomonadota</taxon>
        <taxon>Gammaproteobacteria</taxon>
        <taxon>Candidatus Pseudothioglobaceae</taxon>
        <taxon>Candidatus Pseudothioglobus</taxon>
    </lineage>
</organism>
<comment type="function">
    <text evidence="2 20">Cell wall formation.</text>
</comment>
<keyword evidence="16 20" id="KW-0131">Cell cycle</keyword>
<evidence type="ECO:0000256" key="2">
    <source>
        <dbReference type="ARBA" id="ARBA00003921"/>
    </source>
</evidence>
<evidence type="ECO:0000256" key="15">
    <source>
        <dbReference type="ARBA" id="ARBA00023002"/>
    </source>
</evidence>
<dbReference type="SUPFAM" id="SSF56176">
    <property type="entry name" value="FAD-binding/transporter-associated domain-like"/>
    <property type="match status" value="1"/>
</dbReference>
<dbReference type="EC" id="1.3.1.98" evidence="6 20"/>
<name>A0A0M4LNZ6_9GAMM</name>
<keyword evidence="10 20" id="KW-0285">Flavoprotein</keyword>
<dbReference type="InterPro" id="IPR006094">
    <property type="entry name" value="Oxid_FAD_bind_N"/>
</dbReference>
<comment type="pathway">
    <text evidence="4 20">Cell wall biogenesis; peptidoglycan biosynthesis.</text>
</comment>
<evidence type="ECO:0000256" key="11">
    <source>
        <dbReference type="ARBA" id="ARBA00022827"/>
    </source>
</evidence>
<feature type="active site" evidence="20">
    <location>
        <position position="278"/>
    </location>
</feature>
<evidence type="ECO:0000256" key="6">
    <source>
        <dbReference type="ARBA" id="ARBA00012518"/>
    </source>
</evidence>
<dbReference type="InterPro" id="IPR016167">
    <property type="entry name" value="FAD-bd_PCMH_sub1"/>
</dbReference>
<keyword evidence="23" id="KW-1185">Reference proteome</keyword>
<evidence type="ECO:0000256" key="19">
    <source>
        <dbReference type="ARBA" id="ARBA00048914"/>
    </source>
</evidence>
<dbReference type="PROSITE" id="PS51387">
    <property type="entry name" value="FAD_PCMH"/>
    <property type="match status" value="1"/>
</dbReference>
<dbReference type="STRING" id="1125411.W908_02580"/>
<feature type="active site" description="Proton donor" evidence="20">
    <location>
        <position position="208"/>
    </location>
</feature>
<dbReference type="HAMAP" id="MF_00037">
    <property type="entry name" value="MurB"/>
    <property type="match status" value="1"/>
</dbReference>
<dbReference type="GO" id="GO:0051301">
    <property type="term" value="P:cell division"/>
    <property type="evidence" value="ECO:0007669"/>
    <property type="project" value="UniProtKB-KW"/>
</dbReference>
<dbReference type="InterPro" id="IPR003170">
    <property type="entry name" value="MurB"/>
</dbReference>
<dbReference type="PANTHER" id="PTHR21071">
    <property type="entry name" value="UDP-N-ACETYLENOLPYRUVOYLGLUCOSAMINE REDUCTASE"/>
    <property type="match status" value="1"/>
</dbReference>
<reference evidence="22 23" key="1">
    <citation type="journal article" date="2015" name="Genome Announc.">
        <title>Genome Sequence of 'Candidatus Thioglobus singularis' Strain PS1, a Mixotroph from the SUP05 Clade of Marine Gammaproteobacteria.</title>
        <authorList>
            <person name="Marshall K.T."/>
            <person name="Morris R.M."/>
        </authorList>
    </citation>
    <scope>NUCLEOTIDE SEQUENCE [LARGE SCALE GENOMIC DNA]</scope>
    <source>
        <strain evidence="22 23">PS1</strain>
    </source>
</reference>
<evidence type="ECO:0000256" key="17">
    <source>
        <dbReference type="ARBA" id="ARBA00023316"/>
    </source>
</evidence>
<evidence type="ECO:0000256" key="13">
    <source>
        <dbReference type="ARBA" id="ARBA00022960"/>
    </source>
</evidence>
<gene>
    <name evidence="20" type="primary">murB</name>
    <name evidence="22" type="ORF">W908_02580</name>
</gene>
<evidence type="ECO:0000313" key="22">
    <source>
        <dbReference type="EMBL" id="ALE01584.1"/>
    </source>
</evidence>
<dbReference type="GO" id="GO:0071555">
    <property type="term" value="P:cell wall organization"/>
    <property type="evidence" value="ECO:0007669"/>
    <property type="project" value="UniProtKB-KW"/>
</dbReference>
<dbReference type="Proteomes" id="UP000068905">
    <property type="component" value="Chromosome"/>
</dbReference>
<accession>A0A0M4LNZ6</accession>
<dbReference type="AlphaFoldDB" id="A0A0M4LNZ6"/>
<keyword evidence="17 20" id="KW-0961">Cell wall biogenesis/degradation</keyword>
<dbReference type="GO" id="GO:0008360">
    <property type="term" value="P:regulation of cell shape"/>
    <property type="evidence" value="ECO:0007669"/>
    <property type="project" value="UniProtKB-KW"/>
</dbReference>